<feature type="compositionally biased region" description="Polar residues" evidence="2">
    <location>
        <begin position="342"/>
        <end position="358"/>
    </location>
</feature>
<organism evidence="3 4">
    <name type="scientific">Abeliophyllum distichum</name>
    <dbReference type="NCBI Taxonomy" id="126358"/>
    <lineage>
        <taxon>Eukaryota</taxon>
        <taxon>Viridiplantae</taxon>
        <taxon>Streptophyta</taxon>
        <taxon>Embryophyta</taxon>
        <taxon>Tracheophyta</taxon>
        <taxon>Spermatophyta</taxon>
        <taxon>Magnoliopsida</taxon>
        <taxon>eudicotyledons</taxon>
        <taxon>Gunneridae</taxon>
        <taxon>Pentapetalae</taxon>
        <taxon>asterids</taxon>
        <taxon>lamiids</taxon>
        <taxon>Lamiales</taxon>
        <taxon>Oleaceae</taxon>
        <taxon>Forsythieae</taxon>
        <taxon>Abeliophyllum</taxon>
    </lineage>
</organism>
<proteinExistence type="predicted"/>
<feature type="coiled-coil region" evidence="1">
    <location>
        <begin position="42"/>
        <end position="153"/>
    </location>
</feature>
<reference evidence="4" key="1">
    <citation type="submission" date="2024-07" db="EMBL/GenBank/DDBJ databases">
        <title>Two chromosome-level genome assemblies of Korean endemic species Abeliophyllum distichum and Forsythia ovata (Oleaceae).</title>
        <authorList>
            <person name="Jang H."/>
        </authorList>
    </citation>
    <scope>NUCLEOTIDE SEQUENCE [LARGE SCALE GENOMIC DNA]</scope>
</reference>
<evidence type="ECO:0000256" key="2">
    <source>
        <dbReference type="SAM" id="MobiDB-lite"/>
    </source>
</evidence>
<gene>
    <name evidence="3" type="ORF">Adt_13499</name>
</gene>
<dbReference type="AlphaFoldDB" id="A0ABD1TX06"/>
<name>A0ABD1TX06_9LAMI</name>
<keyword evidence="1" id="KW-0175">Coiled coil</keyword>
<dbReference type="Proteomes" id="UP001604336">
    <property type="component" value="Unassembled WGS sequence"/>
</dbReference>
<accession>A0ABD1TX06</accession>
<feature type="region of interest" description="Disordered" evidence="2">
    <location>
        <begin position="308"/>
        <end position="362"/>
    </location>
</feature>
<keyword evidence="4" id="KW-1185">Reference proteome</keyword>
<dbReference type="PANTHER" id="PTHR34380:SF1">
    <property type="entry name" value="OS01G0221300 PROTEIN"/>
    <property type="match status" value="1"/>
</dbReference>
<evidence type="ECO:0000256" key="1">
    <source>
        <dbReference type="SAM" id="Coils"/>
    </source>
</evidence>
<evidence type="ECO:0000313" key="3">
    <source>
        <dbReference type="EMBL" id="KAL2517252.1"/>
    </source>
</evidence>
<comment type="caution">
    <text evidence="3">The sequence shown here is derived from an EMBL/GenBank/DDBJ whole genome shotgun (WGS) entry which is preliminary data.</text>
</comment>
<evidence type="ECO:0000313" key="4">
    <source>
        <dbReference type="Proteomes" id="UP001604336"/>
    </source>
</evidence>
<dbReference type="PANTHER" id="PTHR34380">
    <property type="entry name" value="BNAA03G12380D PROTEIN"/>
    <property type="match status" value="1"/>
</dbReference>
<protein>
    <submittedName>
        <fullName evidence="3">Uncharacterized protein</fullName>
    </submittedName>
</protein>
<sequence length="568" mass="64448">MEKLSSAESEGLFPKITSNSPVPELIKFLKYSFMQSEFNEVQNILTDRENNMKVERENLERDRLSIKKELDLMERSQGLLEQNKLKLEGQLEEKNKTILELNEKIKELKNKKLETEKTAMTYEEKIKSLNLRAANMNEEVEKSKLEKLEADQTLQVYKKSFEHLSARFGKVEQILAKIFNVGVNDLLNLANNIDKDVNFSNSDGKKKSPETADFNRVFEHFRNERSLKNGADGGHKSPVVHSACEFSESEINGLPQRGRHAVNTALDHGERVTEHLVLDGSSSKMAQSLKSGDIINISDSDDETIPEKFIQSPSFSQTNKKNRADYKDGSLMSSMPKRKRSTYGSDNDENFPTGSQQGKRTREVNYDASVSFINDLVKPKSVLANLQQTVLHNPVLVRRCEENAKAKSDFQTPSQAYDGVNVEHSTDSEDESFSSSCINNIVASFQVKKKCKTWMFGADMLKAFEEDPELCLNAVCALYRQQISAANFTDGLTLSKSVGLFHCDATSIHALGEYLIEGDPQHRLRKSVSEVEQQRPDVLRNCQKLAINYYEKLFEIYCKGKDPFYGPR</sequence>
<dbReference type="EMBL" id="JBFOLK010000004">
    <property type="protein sequence ID" value="KAL2517252.1"/>
    <property type="molecule type" value="Genomic_DNA"/>
</dbReference>